<feature type="transmembrane region" description="Helical" evidence="10">
    <location>
        <begin position="320"/>
        <end position="342"/>
    </location>
</feature>
<dbReference type="GO" id="GO:0005886">
    <property type="term" value="C:plasma membrane"/>
    <property type="evidence" value="ECO:0007669"/>
    <property type="project" value="UniProtKB-SubCell"/>
</dbReference>
<dbReference type="Proteomes" id="UP000502179">
    <property type="component" value="Chromosome"/>
</dbReference>
<protein>
    <recommendedName>
        <fullName evidence="10">Probable lipid II flippase MurJ</fullName>
    </recommendedName>
</protein>
<keyword evidence="7 10" id="KW-0472">Membrane</keyword>
<keyword evidence="4 10" id="KW-0133">Cell shape</keyword>
<keyword evidence="6 10" id="KW-1133">Transmembrane helix</keyword>
<dbReference type="GO" id="GO:0008360">
    <property type="term" value="P:regulation of cell shape"/>
    <property type="evidence" value="ECO:0007669"/>
    <property type="project" value="UniProtKB-UniRule"/>
</dbReference>
<feature type="transmembrane region" description="Helical" evidence="10">
    <location>
        <begin position="88"/>
        <end position="115"/>
    </location>
</feature>
<proteinExistence type="inferred from homology"/>
<evidence type="ECO:0000256" key="5">
    <source>
        <dbReference type="ARBA" id="ARBA00022984"/>
    </source>
</evidence>
<evidence type="ECO:0000256" key="4">
    <source>
        <dbReference type="ARBA" id="ARBA00022960"/>
    </source>
</evidence>
<dbReference type="PANTHER" id="PTHR47019">
    <property type="entry name" value="LIPID II FLIPPASE MURJ"/>
    <property type="match status" value="1"/>
</dbReference>
<dbReference type="GO" id="GO:0009252">
    <property type="term" value="P:peptidoglycan biosynthetic process"/>
    <property type="evidence" value="ECO:0007669"/>
    <property type="project" value="UniProtKB-UniRule"/>
</dbReference>
<dbReference type="InterPro" id="IPR004268">
    <property type="entry name" value="MurJ"/>
</dbReference>
<dbReference type="GO" id="GO:0015648">
    <property type="term" value="F:lipid-linked peptidoglycan transporter activity"/>
    <property type="evidence" value="ECO:0007669"/>
    <property type="project" value="UniProtKB-UniRule"/>
</dbReference>
<organism evidence="12 13">
    <name type="scientific">Thermosulfuriphilus ammonigenes</name>
    <dbReference type="NCBI Taxonomy" id="1936021"/>
    <lineage>
        <taxon>Bacteria</taxon>
        <taxon>Pseudomonadati</taxon>
        <taxon>Thermodesulfobacteriota</taxon>
        <taxon>Thermodesulfobacteria</taxon>
        <taxon>Thermodesulfobacteriales</taxon>
        <taxon>Thermodesulfobacteriaceae</taxon>
        <taxon>Thermosulfuriphilus</taxon>
    </lineage>
</organism>
<keyword evidence="3 10" id="KW-0812">Transmembrane</keyword>
<evidence type="ECO:0000256" key="6">
    <source>
        <dbReference type="ARBA" id="ARBA00022989"/>
    </source>
</evidence>
<dbReference type="HAMAP" id="MF_02078">
    <property type="entry name" value="MurJ_MviN"/>
    <property type="match status" value="1"/>
</dbReference>
<dbReference type="PIRSF" id="PIRSF002869">
    <property type="entry name" value="MviN"/>
    <property type="match status" value="1"/>
</dbReference>
<dbReference type="PRINTS" id="PR01806">
    <property type="entry name" value="VIRFACTRMVIN"/>
</dbReference>
<feature type="transmembrane region" description="Helical" evidence="10">
    <location>
        <begin position="238"/>
        <end position="264"/>
    </location>
</feature>
<gene>
    <name evidence="10 12" type="primary">murJ</name>
    <name evidence="12" type="ORF">G4V39_09510</name>
</gene>
<feature type="transmembrane region" description="Helical" evidence="10">
    <location>
        <begin position="135"/>
        <end position="158"/>
    </location>
</feature>
<dbReference type="AlphaFoldDB" id="A0A6G7PXV8"/>
<feature type="transmembrane region" description="Helical" evidence="10">
    <location>
        <begin position="195"/>
        <end position="217"/>
    </location>
</feature>
<feature type="transmembrane region" description="Helical" evidence="10">
    <location>
        <begin position="484"/>
        <end position="504"/>
    </location>
</feature>
<dbReference type="KEGG" id="tav:G4V39_09510"/>
<sequence length="529" mass="57457">MGGTGEEIARSASKVSLAVLASRILGLVREQVLAGFFGAGTAMDAYVVAYRIPNLLRDLFAEGALSSAFVSVFSAYDQKYGAQRTYRLADSVLGALSLLLFFIISLGIIFAPHLVRLMAPDFSSVPGKVNLTVSLTRIMFPFLWLVSLSAVFMGILNTKGVFFLPSLSSAFFNAGSIASGVALAVFLGHLGYPPILGMAIGILLGGVLQAGVQLWPLSRLGYLPRPRLDLHEPGLREVFRLMIPAVVGLSATQINIFINTYFAASCGEGAVAWLNYAFRLMYLPIGLFGVAISMATLPVASRLAAKRSFVELGQTTSQAISFMISLCLPAAVGLIFLSRPIVQVIFEHGRFLRHDTLMTATALSFYALGLLGYSGVKVVVPIFYALGRTRWPVAASFLAVGLNVIFILATIEALSFRAVALSTALVMSINFLLLSWVLYRLIGGFPLREIFFSALRVCLASAGLALVCLLGRELVAGSLFWETVALILVILVATLTYFLLLWLLKAPEIQLLRSLWRRFLQSSWRRTDK</sequence>
<feature type="transmembrane region" description="Helical" evidence="10">
    <location>
        <begin position="276"/>
        <end position="299"/>
    </location>
</feature>
<feature type="transmembrane region" description="Helical" evidence="10">
    <location>
        <begin position="362"/>
        <end position="386"/>
    </location>
</feature>
<evidence type="ECO:0000313" key="12">
    <source>
        <dbReference type="EMBL" id="QIJ72492.1"/>
    </source>
</evidence>
<keyword evidence="13" id="KW-1185">Reference proteome</keyword>
<comment type="pathway">
    <text evidence="10">Cell wall biogenesis; peptidoglycan biosynthesis.</text>
</comment>
<keyword evidence="2 10" id="KW-1003">Cell membrane</keyword>
<evidence type="ECO:0000256" key="7">
    <source>
        <dbReference type="ARBA" id="ARBA00023136"/>
    </source>
</evidence>
<feature type="transmembrane region" description="Helical" evidence="10">
    <location>
        <begin position="170"/>
        <end position="189"/>
    </location>
</feature>
<evidence type="ECO:0000313" key="13">
    <source>
        <dbReference type="Proteomes" id="UP000502179"/>
    </source>
</evidence>
<dbReference type="EMBL" id="CP048877">
    <property type="protein sequence ID" value="QIJ72492.1"/>
    <property type="molecule type" value="Genomic_DNA"/>
</dbReference>
<evidence type="ECO:0000256" key="10">
    <source>
        <dbReference type="HAMAP-Rule" id="MF_02078"/>
    </source>
</evidence>
<dbReference type="RefSeq" id="WP_166032709.1">
    <property type="nucleotide sequence ID" value="NZ_CP048877.1"/>
</dbReference>
<dbReference type="CDD" id="cd13123">
    <property type="entry name" value="MATE_MurJ_like"/>
    <property type="match status" value="1"/>
</dbReference>
<evidence type="ECO:0000256" key="1">
    <source>
        <dbReference type="ARBA" id="ARBA00004651"/>
    </source>
</evidence>
<dbReference type="GO" id="GO:0071555">
    <property type="term" value="P:cell wall organization"/>
    <property type="evidence" value="ECO:0007669"/>
    <property type="project" value="UniProtKB-UniRule"/>
</dbReference>
<evidence type="ECO:0000256" key="11">
    <source>
        <dbReference type="PIRNR" id="PIRNR002869"/>
    </source>
</evidence>
<keyword evidence="10 11" id="KW-0813">Transport</keyword>
<reference evidence="12 13" key="1">
    <citation type="submission" date="2020-02" db="EMBL/GenBank/DDBJ databases">
        <title>Genome analysis of Thermosulfuriphilus ammonigenes ST65T, an anaerobic thermophilic chemolithoautotrophic bacterium isolated from a deep-sea hydrothermal vent.</title>
        <authorList>
            <person name="Slobodkina G."/>
            <person name="Allioux M."/>
            <person name="Merkel A."/>
            <person name="Alain K."/>
            <person name="Jebbar M."/>
            <person name="Slobodkin A."/>
        </authorList>
    </citation>
    <scope>NUCLEOTIDE SEQUENCE [LARGE SCALE GENOMIC DNA]</scope>
    <source>
        <strain evidence="12 13">ST65</strain>
    </source>
</reference>
<evidence type="ECO:0000256" key="8">
    <source>
        <dbReference type="ARBA" id="ARBA00060041"/>
    </source>
</evidence>
<keyword evidence="10 11" id="KW-0961">Cell wall biogenesis/degradation</keyword>
<dbReference type="GO" id="GO:0034204">
    <property type="term" value="P:lipid translocation"/>
    <property type="evidence" value="ECO:0007669"/>
    <property type="project" value="TreeGrafter"/>
</dbReference>
<feature type="transmembrane region" description="Helical" evidence="10">
    <location>
        <begin position="417"/>
        <end position="438"/>
    </location>
</feature>
<comment type="function">
    <text evidence="8 10 11">Involved in peptidoglycan biosynthesis. Transports lipid-linked peptidoglycan precursors from the inner to the outer leaflet of the cytoplasmic membrane.</text>
</comment>
<feature type="transmembrane region" description="Helical" evidence="10">
    <location>
        <begin position="393"/>
        <end position="411"/>
    </location>
</feature>
<comment type="subcellular location">
    <subcellularLocation>
        <location evidence="1 10">Cell membrane</location>
        <topology evidence="1 10">Multi-pass membrane protein</topology>
    </subcellularLocation>
</comment>
<evidence type="ECO:0000256" key="3">
    <source>
        <dbReference type="ARBA" id="ARBA00022692"/>
    </source>
</evidence>
<dbReference type="InterPro" id="IPR051050">
    <property type="entry name" value="Lipid_II_flippase_MurJ/MviN"/>
</dbReference>
<feature type="transmembrane region" description="Helical" evidence="10">
    <location>
        <begin position="450"/>
        <end position="472"/>
    </location>
</feature>
<evidence type="ECO:0000256" key="2">
    <source>
        <dbReference type="ARBA" id="ARBA00022475"/>
    </source>
</evidence>
<accession>A0A6G7PXV8</accession>
<keyword evidence="5 10" id="KW-0573">Peptidoglycan synthesis</keyword>
<dbReference type="NCBIfam" id="TIGR01695">
    <property type="entry name" value="murJ_mviN"/>
    <property type="match status" value="1"/>
</dbReference>
<dbReference type="Pfam" id="PF03023">
    <property type="entry name" value="MurJ"/>
    <property type="match status" value="1"/>
</dbReference>
<evidence type="ECO:0000256" key="9">
    <source>
        <dbReference type="ARBA" id="ARBA00061532"/>
    </source>
</evidence>
<dbReference type="UniPathway" id="UPA00219"/>
<comment type="similarity">
    <text evidence="9 10 11">Belongs to the MurJ/MviN family.</text>
</comment>
<name>A0A6G7PXV8_9BACT</name>
<dbReference type="PANTHER" id="PTHR47019:SF1">
    <property type="entry name" value="LIPID II FLIPPASE MURJ"/>
    <property type="match status" value="1"/>
</dbReference>